<keyword evidence="9 14" id="KW-0175">Coiled coil</keyword>
<feature type="region of interest" description="Disordered" evidence="15">
    <location>
        <begin position="1"/>
        <end position="24"/>
    </location>
</feature>
<evidence type="ECO:0000256" key="5">
    <source>
        <dbReference type="ARBA" id="ARBA00022692"/>
    </source>
</evidence>
<comment type="function">
    <text evidence="12">Component of the MICOS complex, a large protein complex of the mitochondrial inner membrane that plays crucial roles in the maintenance of crista junctions, inner membrane architecture, and formation of contact sites to the outer membrane. Plays a role in keeping cristae membranes connected to the inner boundary membrane. Also promotes protein import via the mitochondrial intermembrane space assembly (MIA) pathway.</text>
</comment>
<keyword evidence="10 13" id="KW-0496">Mitochondrion</keyword>
<keyword evidence="11 13" id="KW-0472">Membrane</keyword>
<evidence type="ECO:0000256" key="14">
    <source>
        <dbReference type="SAM" id="Coils"/>
    </source>
</evidence>
<organism evidence="16 17">
    <name type="scientific">Elasticomyces elasticus</name>
    <dbReference type="NCBI Taxonomy" id="574655"/>
    <lineage>
        <taxon>Eukaryota</taxon>
        <taxon>Fungi</taxon>
        <taxon>Dikarya</taxon>
        <taxon>Ascomycota</taxon>
        <taxon>Pezizomycotina</taxon>
        <taxon>Dothideomycetes</taxon>
        <taxon>Dothideomycetidae</taxon>
        <taxon>Mycosphaerellales</taxon>
        <taxon>Teratosphaeriaceae</taxon>
        <taxon>Elasticomyces</taxon>
    </lineage>
</organism>
<evidence type="ECO:0000256" key="6">
    <source>
        <dbReference type="ARBA" id="ARBA00022792"/>
    </source>
</evidence>
<evidence type="ECO:0000256" key="10">
    <source>
        <dbReference type="ARBA" id="ARBA00023128"/>
    </source>
</evidence>
<proteinExistence type="inferred from homology"/>
<feature type="region of interest" description="Disordered" evidence="15">
    <location>
        <begin position="53"/>
        <end position="125"/>
    </location>
</feature>
<evidence type="ECO:0000256" key="9">
    <source>
        <dbReference type="ARBA" id="ARBA00023054"/>
    </source>
</evidence>
<dbReference type="GO" id="GO:0042407">
    <property type="term" value="P:cristae formation"/>
    <property type="evidence" value="ECO:0007669"/>
    <property type="project" value="TreeGrafter"/>
</dbReference>
<evidence type="ECO:0000256" key="4">
    <source>
        <dbReference type="ARBA" id="ARBA00018116"/>
    </source>
</evidence>
<keyword evidence="8 13" id="KW-1133">Transmembrane helix</keyword>
<gene>
    <name evidence="16" type="primary">MIC60</name>
    <name evidence="16" type="ORF">LTR97_007716</name>
</gene>
<evidence type="ECO:0000313" key="16">
    <source>
        <dbReference type="EMBL" id="KAK5697578.1"/>
    </source>
</evidence>
<evidence type="ECO:0000256" key="12">
    <source>
        <dbReference type="ARBA" id="ARBA00025571"/>
    </source>
</evidence>
<evidence type="ECO:0000256" key="8">
    <source>
        <dbReference type="ARBA" id="ARBA00022989"/>
    </source>
</evidence>
<dbReference type="GO" id="GO:0061617">
    <property type="term" value="C:MICOS complex"/>
    <property type="evidence" value="ECO:0007669"/>
    <property type="project" value="TreeGrafter"/>
</dbReference>
<evidence type="ECO:0000256" key="7">
    <source>
        <dbReference type="ARBA" id="ARBA00022946"/>
    </source>
</evidence>
<comment type="subcellular location">
    <subcellularLocation>
        <location evidence="1 13">Mitochondrion inner membrane</location>
        <topology evidence="1 13">Single-pass membrane protein</topology>
    </subcellularLocation>
</comment>
<evidence type="ECO:0000256" key="3">
    <source>
        <dbReference type="ARBA" id="ARBA00011875"/>
    </source>
</evidence>
<feature type="coiled-coil region" evidence="14">
    <location>
        <begin position="422"/>
        <end position="464"/>
    </location>
</feature>
<reference evidence="16" key="1">
    <citation type="submission" date="2023-08" db="EMBL/GenBank/DDBJ databases">
        <title>Black Yeasts Isolated from many extreme environments.</title>
        <authorList>
            <person name="Coleine C."/>
            <person name="Stajich J.E."/>
            <person name="Selbmann L."/>
        </authorList>
    </citation>
    <scope>NUCLEOTIDE SEQUENCE</scope>
    <source>
        <strain evidence="16">CCFEE 5810</strain>
    </source>
</reference>
<evidence type="ECO:0000256" key="11">
    <source>
        <dbReference type="ARBA" id="ARBA00023136"/>
    </source>
</evidence>
<comment type="similarity">
    <text evidence="2 13">Belongs to the MICOS complex subunit Mic60 family.</text>
</comment>
<evidence type="ECO:0000256" key="2">
    <source>
        <dbReference type="ARBA" id="ARBA00010877"/>
    </source>
</evidence>
<dbReference type="Proteomes" id="UP001310594">
    <property type="component" value="Unassembled WGS sequence"/>
</dbReference>
<dbReference type="PANTHER" id="PTHR15415:SF7">
    <property type="entry name" value="MICOS COMPLEX SUBUNIT MIC60"/>
    <property type="match status" value="1"/>
</dbReference>
<sequence>MLRVAITRGARSAGQGIARSHRAQWQPQRIQSLSRSFADIRTADKAVLPGTASKTVAGVPQPPILDAPTATSPPTSDIPPLASLKTDPTPPATLKPSTNTGNLPPTGHGTAATGPTSTPPPKKPRRRLRTFFLSLILLTSLSYAGGVYYSLLSDNFHDFFTEYIPYGEDAVAYFEEREYRKRFPANSAATTNNPIQNWPSTRGENKVVIGKSSGLAASIREEKGSDLGQKGRHLSALEDDSKSQPGKAQQVPDATSGKEKTQAVEAAKKGAEASQSASPGRSGGATLQPKDNVEKKDKGDVSRPNTAQPKESASQPSQGSSRPAAAPSAQPSAPPAPAAPITPTIDHLAVPSATEPVVQDLVKMVNNVITAINASPEASKLSSTVLTAKEELGSIIASIGNMKDAASQEAKTQIEGAHSEFDTAAKELVRRLEQEMREQEAKWREEYENEREKLSQAYQKRLDTELEGVKKIDEEKRRNALVQQEIDLQQKWLDGVKAKVEEERGGRLSKIDDLSSSVSELEGLTSKWNEVLSSTLGTQKLVVAVEAVRAKVLDSEAQVPFLNELVALKSVSQGDEVVDAAVASINPVAYQKGIPSYASLIDRFRRVATEVRKASLLPEDAGVASHAASAVLSRFMFTKKEVGRGLPEGDDVEAVLGRTEVLLEEGDLDAAAREMNGLKGWAGVLGRDWVSEARRVLEVRQAVEVIAAEARLRSLLVE</sequence>
<feature type="compositionally biased region" description="Low complexity" evidence="15">
    <location>
        <begin position="312"/>
        <end position="331"/>
    </location>
</feature>
<feature type="compositionally biased region" description="Basic and acidic residues" evidence="15">
    <location>
        <begin position="256"/>
        <end position="271"/>
    </location>
</feature>
<evidence type="ECO:0000256" key="13">
    <source>
        <dbReference type="RuleBase" id="RU363000"/>
    </source>
</evidence>
<feature type="region of interest" description="Disordered" evidence="15">
    <location>
        <begin position="234"/>
        <end position="343"/>
    </location>
</feature>
<evidence type="ECO:0000256" key="1">
    <source>
        <dbReference type="ARBA" id="ARBA00004434"/>
    </source>
</evidence>
<feature type="compositionally biased region" description="Basic and acidic residues" evidence="15">
    <location>
        <begin position="291"/>
        <end position="301"/>
    </location>
</feature>
<feature type="compositionally biased region" description="Low complexity" evidence="15">
    <location>
        <begin position="103"/>
        <end position="116"/>
    </location>
</feature>
<keyword evidence="5 13" id="KW-0812">Transmembrane</keyword>
<comment type="subunit">
    <text evidence="3 13">Component of the mitochondrial contact site and cristae organizing system (MICOS) complex.</text>
</comment>
<dbReference type="EMBL" id="JAVRQU010000011">
    <property type="protein sequence ID" value="KAK5697578.1"/>
    <property type="molecule type" value="Genomic_DNA"/>
</dbReference>
<comment type="caution">
    <text evidence="16">The sequence shown here is derived from an EMBL/GenBank/DDBJ whole genome shotgun (WGS) entry which is preliminary data.</text>
</comment>
<dbReference type="InterPro" id="IPR019133">
    <property type="entry name" value="MIC60"/>
</dbReference>
<protein>
    <recommendedName>
        <fullName evidence="4 13">MICOS complex subunit MIC60</fullName>
    </recommendedName>
    <alternativeName>
        <fullName evidence="13">Mitofilin</fullName>
    </alternativeName>
</protein>
<feature type="transmembrane region" description="Helical" evidence="13">
    <location>
        <begin position="131"/>
        <end position="151"/>
    </location>
</feature>
<dbReference type="Pfam" id="PF09731">
    <property type="entry name" value="Mitofilin"/>
    <property type="match status" value="1"/>
</dbReference>
<keyword evidence="7" id="KW-0809">Transit peptide</keyword>
<evidence type="ECO:0000256" key="15">
    <source>
        <dbReference type="SAM" id="MobiDB-lite"/>
    </source>
</evidence>
<evidence type="ECO:0000313" key="17">
    <source>
        <dbReference type="Proteomes" id="UP001310594"/>
    </source>
</evidence>
<dbReference type="AlphaFoldDB" id="A0AAN8A091"/>
<accession>A0AAN8A091</accession>
<keyword evidence="6 13" id="KW-0999">Mitochondrion inner membrane</keyword>
<dbReference type="PANTHER" id="PTHR15415">
    <property type="entry name" value="MITOFILIN"/>
    <property type="match status" value="1"/>
</dbReference>
<name>A0AAN8A091_9PEZI</name>